<dbReference type="RefSeq" id="XP_004366526.1">
    <property type="nucleotide sequence ID" value="XM_004366469.1"/>
</dbReference>
<dbReference type="AlphaFoldDB" id="F4Q1C1"/>
<gene>
    <name evidence="1" type="ORF">DFA_04117</name>
</gene>
<accession>F4Q1C1</accession>
<dbReference type="KEGG" id="dfa:DFA_04117"/>
<protein>
    <submittedName>
        <fullName evidence="1">Uncharacterized protein</fullName>
    </submittedName>
</protein>
<keyword evidence="2" id="KW-1185">Reference proteome</keyword>
<dbReference type="EMBL" id="GL883018">
    <property type="protein sequence ID" value="EGG18622.1"/>
    <property type="molecule type" value="Genomic_DNA"/>
</dbReference>
<organism evidence="1 2">
    <name type="scientific">Cavenderia fasciculata</name>
    <name type="common">Slime mold</name>
    <name type="synonym">Dictyostelium fasciculatum</name>
    <dbReference type="NCBI Taxonomy" id="261658"/>
    <lineage>
        <taxon>Eukaryota</taxon>
        <taxon>Amoebozoa</taxon>
        <taxon>Evosea</taxon>
        <taxon>Eumycetozoa</taxon>
        <taxon>Dictyostelia</taxon>
        <taxon>Acytosteliales</taxon>
        <taxon>Cavenderiaceae</taxon>
        <taxon>Cavenderia</taxon>
    </lineage>
</organism>
<proteinExistence type="predicted"/>
<evidence type="ECO:0000313" key="2">
    <source>
        <dbReference type="Proteomes" id="UP000007797"/>
    </source>
</evidence>
<reference evidence="2" key="1">
    <citation type="journal article" date="2011" name="Genome Res.">
        <title>Phylogeny-wide analysis of social amoeba genomes highlights ancient origins for complex intercellular communication.</title>
        <authorList>
            <person name="Heidel A.J."/>
            <person name="Lawal H.M."/>
            <person name="Felder M."/>
            <person name="Schilde C."/>
            <person name="Helps N.R."/>
            <person name="Tunggal B."/>
            <person name="Rivero F."/>
            <person name="John U."/>
            <person name="Schleicher M."/>
            <person name="Eichinger L."/>
            <person name="Platzer M."/>
            <person name="Noegel A.A."/>
            <person name="Schaap P."/>
            <person name="Gloeckner G."/>
        </authorList>
    </citation>
    <scope>NUCLEOTIDE SEQUENCE [LARGE SCALE GENOMIC DNA]</scope>
    <source>
        <strain evidence="2">SH3</strain>
    </source>
</reference>
<sequence length="333" mass="37780">MVKNAKWSRKEGDDLISIVEQIKRENPERVFSNPQLAIEIKKVETFSKFTEPQLINKIKRNNRKAHQENKRVKYSGEFSGSTTVTDNVSPPIAPLLEEKRVRLPPNRPYQEFLDLHNISQSTKLNPTPYLYYRPTTTSTRNVSTPSAPQISSSLVSSSTQYLNPKGPFSGSQSATTLTTHSIPFVDNNSTIPSNQITKPVIDDNILDSFGNNINNNNNNNNNNSMFISFYGQSDETLTIYLPLCIGETFKHTITPSGDIIVQVFRSDYSCSFTKTKKLPHSMSGSYKAYFKRPLDYGMPVLATNKAYKDMYVQEICGFTFKREIKEISEEVEL</sequence>
<dbReference type="GeneID" id="14870334"/>
<dbReference type="Proteomes" id="UP000007797">
    <property type="component" value="Unassembled WGS sequence"/>
</dbReference>
<name>F4Q1C1_CACFS</name>
<evidence type="ECO:0000313" key="1">
    <source>
        <dbReference type="EMBL" id="EGG18622.1"/>
    </source>
</evidence>